<reference evidence="2" key="1">
    <citation type="journal article" date="2014" name="Nat. Commun.">
        <title>The emerging biofuel crop Camelina sativa retains a highly undifferentiated hexaploid genome structure.</title>
        <authorList>
            <person name="Kagale S."/>
            <person name="Koh C."/>
            <person name="Nixon J."/>
            <person name="Bollina V."/>
            <person name="Clarke W.E."/>
            <person name="Tuteja R."/>
            <person name="Spillane C."/>
            <person name="Robinson S.J."/>
            <person name="Links M.G."/>
            <person name="Clarke C."/>
            <person name="Higgins E.E."/>
            <person name="Huebert T."/>
            <person name="Sharpe A.G."/>
            <person name="Parkin I.A."/>
        </authorList>
    </citation>
    <scope>NUCLEOTIDE SEQUENCE [LARGE SCALE GENOMIC DNA]</scope>
    <source>
        <strain evidence="2">cv. DH55</strain>
    </source>
</reference>
<name>A0ABM1QL27_CAMSA</name>
<sequence>MTPHRDRANSQSNTRSPEPNPSQSDSQETISDPQVATFRAKQVIQSPDHVRERPFRLSLQKKSGIIDIEKGDSAKTKGTVNPPSARKSLPFDLGAPSQLHSQSPGNELSTGIHQDLIVMINKNWYQQTLEEEEAERQGTPLEDRFTNLIRIEDPGFITNPLEVITREPQTTNSHHSSVLVEPVPTETDEFLQEVDRDAMEWDKNYDDLDKVDLEWTEEDADAFREAVASDWDPTNIEIEEEDLLGGEVQTNGEEKGDLVTIPLLDPTKFDEGNSSRPPLPSAGTGRSKGPSKKKENKNKKKDQKIKDKAQYGGLLENQGAASRKLLNLRFSNSPKCQSTNPISVKLRKPRPGSTPSGSEGNHWHQSETTLEDRQGKNDVGEGEGDPPIIAK</sequence>
<feature type="region of interest" description="Disordered" evidence="1">
    <location>
        <begin position="1"/>
        <end position="90"/>
    </location>
</feature>
<proteinExistence type="predicted"/>
<protein>
    <submittedName>
        <fullName evidence="3">Uncharacterized protein LOC104728226</fullName>
    </submittedName>
</protein>
<evidence type="ECO:0000256" key="1">
    <source>
        <dbReference type="SAM" id="MobiDB-lite"/>
    </source>
</evidence>
<feature type="compositionally biased region" description="Polar residues" evidence="1">
    <location>
        <begin position="9"/>
        <end position="34"/>
    </location>
</feature>
<keyword evidence="2" id="KW-1185">Reference proteome</keyword>
<feature type="compositionally biased region" description="Polar residues" evidence="1">
    <location>
        <begin position="330"/>
        <end position="342"/>
    </location>
</feature>
<feature type="region of interest" description="Disordered" evidence="1">
    <location>
        <begin position="264"/>
        <end position="318"/>
    </location>
</feature>
<reference evidence="3" key="2">
    <citation type="submission" date="2025-08" db="UniProtKB">
        <authorList>
            <consortium name="RefSeq"/>
        </authorList>
    </citation>
    <scope>IDENTIFICATION</scope>
    <source>
        <tissue evidence="3">Leaf</tissue>
    </source>
</reference>
<accession>A0ABM1QL27</accession>
<dbReference type="GeneID" id="104728226"/>
<feature type="compositionally biased region" description="Basic residues" evidence="1">
    <location>
        <begin position="289"/>
        <end position="303"/>
    </location>
</feature>
<evidence type="ECO:0000313" key="3">
    <source>
        <dbReference type="RefSeq" id="XP_019087465.1"/>
    </source>
</evidence>
<feature type="region of interest" description="Disordered" evidence="1">
    <location>
        <begin position="330"/>
        <end position="391"/>
    </location>
</feature>
<evidence type="ECO:0000313" key="2">
    <source>
        <dbReference type="Proteomes" id="UP000694864"/>
    </source>
</evidence>
<dbReference type="Proteomes" id="UP000694864">
    <property type="component" value="Chromosome 11"/>
</dbReference>
<gene>
    <name evidence="3" type="primary">LOC104728226</name>
</gene>
<dbReference type="RefSeq" id="XP_019087465.1">
    <property type="nucleotide sequence ID" value="XM_019231920.1"/>
</dbReference>
<organism evidence="2 3">
    <name type="scientific">Camelina sativa</name>
    <name type="common">False flax</name>
    <name type="synonym">Myagrum sativum</name>
    <dbReference type="NCBI Taxonomy" id="90675"/>
    <lineage>
        <taxon>Eukaryota</taxon>
        <taxon>Viridiplantae</taxon>
        <taxon>Streptophyta</taxon>
        <taxon>Embryophyta</taxon>
        <taxon>Tracheophyta</taxon>
        <taxon>Spermatophyta</taxon>
        <taxon>Magnoliopsida</taxon>
        <taxon>eudicotyledons</taxon>
        <taxon>Gunneridae</taxon>
        <taxon>Pentapetalae</taxon>
        <taxon>rosids</taxon>
        <taxon>malvids</taxon>
        <taxon>Brassicales</taxon>
        <taxon>Brassicaceae</taxon>
        <taxon>Camelineae</taxon>
        <taxon>Camelina</taxon>
    </lineage>
</organism>
<feature type="compositionally biased region" description="Basic and acidic residues" evidence="1">
    <location>
        <begin position="361"/>
        <end position="379"/>
    </location>
</feature>